<feature type="transmembrane region" description="Helical" evidence="1">
    <location>
        <begin position="58"/>
        <end position="80"/>
    </location>
</feature>
<reference evidence="3" key="1">
    <citation type="journal article" date="2020" name="New Phytol.">
        <title>Comparative genomics reveals dynamic genome evolution in host specialist ectomycorrhizal fungi.</title>
        <authorList>
            <person name="Lofgren L.A."/>
            <person name="Nguyen N.H."/>
            <person name="Vilgalys R."/>
            <person name="Ruytinx J."/>
            <person name="Liao H.L."/>
            <person name="Branco S."/>
            <person name="Kuo A."/>
            <person name="LaButti K."/>
            <person name="Lipzen A."/>
            <person name="Andreopoulos W."/>
            <person name="Pangilinan J."/>
            <person name="Riley R."/>
            <person name="Hundley H."/>
            <person name="Na H."/>
            <person name="Barry K."/>
            <person name="Grigoriev I.V."/>
            <person name="Stajich J.E."/>
            <person name="Kennedy P.G."/>
        </authorList>
    </citation>
    <scope>NUCLEOTIDE SEQUENCE</scope>
    <source>
        <strain evidence="3">S12</strain>
    </source>
</reference>
<feature type="transmembrane region" description="Helical" evidence="1">
    <location>
        <begin position="126"/>
        <end position="145"/>
    </location>
</feature>
<dbReference type="Proteomes" id="UP000719766">
    <property type="component" value="Unassembled WGS sequence"/>
</dbReference>
<protein>
    <recommendedName>
        <fullName evidence="2">DUF6533 domain-containing protein</fullName>
    </recommendedName>
</protein>
<organism evidence="3 4">
    <name type="scientific">Suillus plorans</name>
    <dbReference type="NCBI Taxonomy" id="116603"/>
    <lineage>
        <taxon>Eukaryota</taxon>
        <taxon>Fungi</taxon>
        <taxon>Dikarya</taxon>
        <taxon>Basidiomycota</taxon>
        <taxon>Agaricomycotina</taxon>
        <taxon>Agaricomycetes</taxon>
        <taxon>Agaricomycetidae</taxon>
        <taxon>Boletales</taxon>
        <taxon>Suillineae</taxon>
        <taxon>Suillaceae</taxon>
        <taxon>Suillus</taxon>
    </lineage>
</organism>
<dbReference type="Pfam" id="PF20151">
    <property type="entry name" value="DUF6533"/>
    <property type="match status" value="1"/>
</dbReference>
<sequence>MSSLSDYSTLELTELGIMLLRLNYANVAIACVLVYNYLITISSEVTYLFHGRWCMIKFLYLICRYLPFVFMTLGMIMWVQPASSQTVSLCQIFYTLNTYIGGVILVCAECIFVARTCVLWGNKRSIVLFFTISTALYIILGIVIMKMHTSSTIMMIVPMPSVSCLDSGENDVIVAAYSLLILAELQIVLFSLYKATKSLKKWGGENRLLEILIEHNIFYFACGLCSSVLVILTTALMQVRASSLLEIEICVDMTSQGIVW</sequence>
<feature type="transmembrane region" description="Helical" evidence="1">
    <location>
        <begin position="20"/>
        <end position="38"/>
    </location>
</feature>
<evidence type="ECO:0000256" key="1">
    <source>
        <dbReference type="SAM" id="Phobius"/>
    </source>
</evidence>
<keyword evidence="1" id="KW-1133">Transmembrane helix</keyword>
<evidence type="ECO:0000259" key="2">
    <source>
        <dbReference type="Pfam" id="PF20151"/>
    </source>
</evidence>
<feature type="transmembrane region" description="Helical" evidence="1">
    <location>
        <begin position="217"/>
        <end position="237"/>
    </location>
</feature>
<evidence type="ECO:0000313" key="4">
    <source>
        <dbReference type="Proteomes" id="UP000719766"/>
    </source>
</evidence>
<accession>A0A9P7DWG5</accession>
<feature type="domain" description="DUF6533" evidence="2">
    <location>
        <begin position="24"/>
        <end position="69"/>
    </location>
</feature>
<feature type="transmembrane region" description="Helical" evidence="1">
    <location>
        <begin position="175"/>
        <end position="196"/>
    </location>
</feature>
<comment type="caution">
    <text evidence="3">The sequence shown here is derived from an EMBL/GenBank/DDBJ whole genome shotgun (WGS) entry which is preliminary data.</text>
</comment>
<keyword evidence="1" id="KW-0472">Membrane</keyword>
<keyword evidence="4" id="KW-1185">Reference proteome</keyword>
<proteinExistence type="predicted"/>
<dbReference type="GeneID" id="64604474"/>
<keyword evidence="1" id="KW-0812">Transmembrane</keyword>
<dbReference type="InterPro" id="IPR045340">
    <property type="entry name" value="DUF6533"/>
</dbReference>
<dbReference type="AlphaFoldDB" id="A0A9P7DWG5"/>
<name>A0A9P7DWG5_9AGAM</name>
<dbReference type="OrthoDB" id="3350812at2759"/>
<feature type="transmembrane region" description="Helical" evidence="1">
    <location>
        <begin position="92"/>
        <end position="114"/>
    </location>
</feature>
<dbReference type="EMBL" id="JABBWE010000003">
    <property type="protein sequence ID" value="KAG1804707.1"/>
    <property type="molecule type" value="Genomic_DNA"/>
</dbReference>
<evidence type="ECO:0000313" key="3">
    <source>
        <dbReference type="EMBL" id="KAG1804707.1"/>
    </source>
</evidence>
<dbReference type="RefSeq" id="XP_041166322.1">
    <property type="nucleotide sequence ID" value="XM_041310710.1"/>
</dbReference>
<gene>
    <name evidence="3" type="ORF">HD556DRAFT_472421</name>
</gene>